<comment type="subunit">
    <text evidence="4">Homotetramer.</text>
</comment>
<dbReference type="EC" id="3.1.3.45" evidence="5"/>
<dbReference type="InterPro" id="IPR023214">
    <property type="entry name" value="HAD_sf"/>
</dbReference>
<dbReference type="Proteomes" id="UP000011135">
    <property type="component" value="Unassembled WGS sequence"/>
</dbReference>
<dbReference type="InterPro" id="IPR010023">
    <property type="entry name" value="KdsC_fam"/>
</dbReference>
<keyword evidence="14" id="KW-1185">Reference proteome</keyword>
<comment type="caution">
    <text evidence="13">The sequence shown here is derived from an EMBL/GenBank/DDBJ whole genome shotgun (WGS) entry which is preliminary data.</text>
</comment>
<dbReference type="STRING" id="1237149.C900_03560"/>
<keyword evidence="9 12" id="KW-0460">Magnesium</keyword>
<keyword evidence="10" id="KW-0448">Lipopolysaccharide biosynthesis</keyword>
<evidence type="ECO:0000256" key="12">
    <source>
        <dbReference type="PIRSR" id="PIRSR006118-2"/>
    </source>
</evidence>
<dbReference type="SFLD" id="SFLDG01138">
    <property type="entry name" value="C1.6.2:_Deoxy-d-mannose-octulo"/>
    <property type="match status" value="1"/>
</dbReference>
<name>L8JSV6_9BACT</name>
<dbReference type="InterPro" id="IPR050793">
    <property type="entry name" value="CMP-NeuNAc_synthase"/>
</dbReference>
<evidence type="ECO:0000256" key="10">
    <source>
        <dbReference type="ARBA" id="ARBA00022985"/>
    </source>
</evidence>
<dbReference type="PANTHER" id="PTHR21485:SF6">
    <property type="entry name" value="N-ACYLNEURAMINATE CYTIDYLYLTRANSFERASE-RELATED"/>
    <property type="match status" value="1"/>
</dbReference>
<evidence type="ECO:0000256" key="4">
    <source>
        <dbReference type="ARBA" id="ARBA00011881"/>
    </source>
</evidence>
<evidence type="ECO:0000256" key="3">
    <source>
        <dbReference type="ARBA" id="ARBA00005893"/>
    </source>
</evidence>
<dbReference type="SFLD" id="SFLDS00003">
    <property type="entry name" value="Haloacid_Dehalogenase"/>
    <property type="match status" value="1"/>
</dbReference>
<protein>
    <recommendedName>
        <fullName evidence="6">3-deoxy-D-manno-octulosonate 8-phosphate phosphatase KdsC</fullName>
        <ecNumber evidence="5">3.1.3.45</ecNumber>
    </recommendedName>
    <alternativeName>
        <fullName evidence="11">KDO 8-P phosphatase</fullName>
    </alternativeName>
</protein>
<accession>L8JSV6</accession>
<dbReference type="NCBIfam" id="TIGR01662">
    <property type="entry name" value="HAD-SF-IIIA"/>
    <property type="match status" value="1"/>
</dbReference>
<evidence type="ECO:0000313" key="14">
    <source>
        <dbReference type="Proteomes" id="UP000011135"/>
    </source>
</evidence>
<evidence type="ECO:0000256" key="6">
    <source>
        <dbReference type="ARBA" id="ARBA00020092"/>
    </source>
</evidence>
<dbReference type="GO" id="GO:0009103">
    <property type="term" value="P:lipopolysaccharide biosynthetic process"/>
    <property type="evidence" value="ECO:0007669"/>
    <property type="project" value="UniProtKB-KW"/>
</dbReference>
<evidence type="ECO:0000256" key="9">
    <source>
        <dbReference type="ARBA" id="ARBA00022842"/>
    </source>
</evidence>
<dbReference type="Pfam" id="PF08282">
    <property type="entry name" value="Hydrolase_3"/>
    <property type="match status" value="1"/>
</dbReference>
<dbReference type="GO" id="GO:0046872">
    <property type="term" value="F:metal ion binding"/>
    <property type="evidence" value="ECO:0007669"/>
    <property type="project" value="UniProtKB-KW"/>
</dbReference>
<evidence type="ECO:0000256" key="2">
    <source>
        <dbReference type="ARBA" id="ARBA00001946"/>
    </source>
</evidence>
<dbReference type="GO" id="GO:0008781">
    <property type="term" value="F:N-acylneuraminate cytidylyltransferase activity"/>
    <property type="evidence" value="ECO:0007669"/>
    <property type="project" value="TreeGrafter"/>
</dbReference>
<feature type="binding site" evidence="12">
    <location>
        <position position="118"/>
    </location>
    <ligand>
        <name>Mg(2+)</name>
        <dbReference type="ChEBI" id="CHEBI:18420"/>
    </ligand>
</feature>
<dbReference type="AlphaFoldDB" id="L8JSV6"/>
<evidence type="ECO:0000256" key="5">
    <source>
        <dbReference type="ARBA" id="ARBA00013066"/>
    </source>
</evidence>
<comment type="cofactor">
    <cofactor evidence="2 12">
        <name>Mg(2+)</name>
        <dbReference type="ChEBI" id="CHEBI:18420"/>
    </cofactor>
</comment>
<evidence type="ECO:0000313" key="13">
    <source>
        <dbReference type="EMBL" id="ELR70579.1"/>
    </source>
</evidence>
<feature type="binding site" evidence="12">
    <location>
        <position position="27"/>
    </location>
    <ligand>
        <name>substrate</name>
    </ligand>
</feature>
<feature type="binding site" evidence="12">
    <location>
        <position position="25"/>
    </location>
    <ligand>
        <name>Mg(2+)</name>
        <dbReference type="ChEBI" id="CHEBI:18420"/>
    </ligand>
</feature>
<gene>
    <name evidence="13" type="ORF">C900_03560</name>
</gene>
<keyword evidence="7 12" id="KW-0479">Metal-binding</keyword>
<sequence length="182" mass="20433">MEIILKKYSQSQIAQAKKIRALIFDVDGVLTNGGIIYTNSGDELKVFNVKDGQIIKHLRDHKIIIGAITGRTSELVDRRCKELKLDFHYQNVKDKFAVYQEVLKKYQLRDEEVAYIGDDIIDLKLIKQAGLGIAPADALEYVKSHADVVTEKGGGDGVVREAADFILAAQRVLEDLVNKYLE</sequence>
<dbReference type="EMBL" id="AMZN01000051">
    <property type="protein sequence ID" value="ELR70579.1"/>
    <property type="molecule type" value="Genomic_DNA"/>
</dbReference>
<evidence type="ECO:0000256" key="7">
    <source>
        <dbReference type="ARBA" id="ARBA00022723"/>
    </source>
</evidence>
<dbReference type="GO" id="GO:0019143">
    <property type="term" value="F:3-deoxy-manno-octulosonate-8-phosphatase activity"/>
    <property type="evidence" value="ECO:0007669"/>
    <property type="project" value="UniProtKB-EC"/>
</dbReference>
<evidence type="ECO:0000256" key="11">
    <source>
        <dbReference type="ARBA" id="ARBA00031051"/>
    </source>
</evidence>
<proteinExistence type="inferred from homology"/>
<dbReference type="CDD" id="cd01630">
    <property type="entry name" value="HAD_KDO-like"/>
    <property type="match status" value="1"/>
</dbReference>
<dbReference type="RefSeq" id="WP_009580936.1">
    <property type="nucleotide sequence ID" value="NZ_AMZN01000051.1"/>
</dbReference>
<dbReference type="InterPro" id="IPR006549">
    <property type="entry name" value="HAD-SF_hydro_IIIA"/>
</dbReference>
<dbReference type="eggNOG" id="COG1778">
    <property type="taxonomic scope" value="Bacteria"/>
</dbReference>
<dbReference type="Gene3D" id="3.40.50.1000">
    <property type="entry name" value="HAD superfamily/HAD-like"/>
    <property type="match status" value="1"/>
</dbReference>
<dbReference type="SFLD" id="SFLDG01136">
    <property type="entry name" value="C1.6:_Phosphoserine_Phosphatas"/>
    <property type="match status" value="1"/>
</dbReference>
<comment type="catalytic activity">
    <reaction evidence="1">
        <text>3-deoxy-alpha-D-manno-2-octulosonate-8-phosphate + H2O = 3-deoxy-alpha-D-manno-oct-2-ulosonate + phosphate</text>
        <dbReference type="Rhea" id="RHEA:11500"/>
        <dbReference type="ChEBI" id="CHEBI:15377"/>
        <dbReference type="ChEBI" id="CHEBI:43474"/>
        <dbReference type="ChEBI" id="CHEBI:85985"/>
        <dbReference type="ChEBI" id="CHEBI:85986"/>
        <dbReference type="EC" id="3.1.3.45"/>
    </reaction>
</comment>
<dbReference type="InterPro" id="IPR036412">
    <property type="entry name" value="HAD-like_sf"/>
</dbReference>
<reference evidence="13 14" key="1">
    <citation type="submission" date="2012-12" db="EMBL/GenBank/DDBJ databases">
        <title>Genome assembly of Fulvivirga imtechensis AK7.</title>
        <authorList>
            <person name="Nupur N."/>
            <person name="Khatri I."/>
            <person name="Kumar R."/>
            <person name="Subramanian S."/>
            <person name="Pinnaka A."/>
        </authorList>
    </citation>
    <scope>NUCLEOTIDE SEQUENCE [LARGE SCALE GENOMIC DNA]</scope>
    <source>
        <strain evidence="13 14">AK7</strain>
    </source>
</reference>
<dbReference type="FunFam" id="3.40.50.1000:FF:000029">
    <property type="entry name" value="3-deoxy-D-manno-octulosonate 8-phosphate phosphatase KdsC"/>
    <property type="match status" value="1"/>
</dbReference>
<keyword evidence="8" id="KW-0378">Hydrolase</keyword>
<dbReference type="PANTHER" id="PTHR21485">
    <property type="entry name" value="HAD SUPERFAMILY MEMBERS CMAS AND KDSC"/>
    <property type="match status" value="1"/>
</dbReference>
<dbReference type="SUPFAM" id="SSF56784">
    <property type="entry name" value="HAD-like"/>
    <property type="match status" value="1"/>
</dbReference>
<dbReference type="PIRSF" id="PIRSF006118">
    <property type="entry name" value="KDO8-P_Ptase"/>
    <property type="match status" value="1"/>
</dbReference>
<evidence type="ECO:0000256" key="1">
    <source>
        <dbReference type="ARBA" id="ARBA00000898"/>
    </source>
</evidence>
<dbReference type="PATRIC" id="fig|1237149.3.peg.3320"/>
<dbReference type="NCBIfam" id="TIGR01670">
    <property type="entry name" value="KdsC-phosphatas"/>
    <property type="match status" value="1"/>
</dbReference>
<comment type="similarity">
    <text evidence="3">Belongs to the KdsC family.</text>
</comment>
<evidence type="ECO:0000256" key="8">
    <source>
        <dbReference type="ARBA" id="ARBA00022801"/>
    </source>
</evidence>
<dbReference type="OrthoDB" id="9805604at2"/>
<organism evidence="13 14">
    <name type="scientific">Fulvivirga imtechensis AK7</name>
    <dbReference type="NCBI Taxonomy" id="1237149"/>
    <lineage>
        <taxon>Bacteria</taxon>
        <taxon>Pseudomonadati</taxon>
        <taxon>Bacteroidota</taxon>
        <taxon>Cytophagia</taxon>
        <taxon>Cytophagales</taxon>
        <taxon>Fulvivirgaceae</taxon>
        <taxon>Fulvivirga</taxon>
    </lineage>
</organism>